<dbReference type="EMBL" id="JACHNE010000001">
    <property type="protein sequence ID" value="MBB5793953.1"/>
    <property type="molecule type" value="Genomic_DNA"/>
</dbReference>
<accession>A0A7W9H1G0</accession>
<dbReference type="RefSeq" id="WP_184982462.1">
    <property type="nucleotide sequence ID" value="NZ_JACHNE010000001.1"/>
</dbReference>
<comment type="caution">
    <text evidence="2">The sequence shown here is derived from an EMBL/GenBank/DDBJ whole genome shotgun (WGS) entry which is preliminary data.</text>
</comment>
<sequence>MKRIATVAAAAAAAFTLFTSQASAIDWEHDVAIATTTSSPGPWQVEGNIFVSGLFASNGDWFKVNDLEADGESVFIMWELRNDSGVLVRGGKVWMTKGKGEGRYQNKNFTEGYNLKWRACAGEYGSTWYDAFTCTQYAYTEV</sequence>
<dbReference type="AlphaFoldDB" id="A0A7W9H1G0"/>
<name>A0A7W9H1G0_9ACTN</name>
<keyword evidence="3" id="KW-1185">Reference proteome</keyword>
<protein>
    <submittedName>
        <fullName evidence="2">Uncharacterized protein</fullName>
    </submittedName>
</protein>
<proteinExistence type="predicted"/>
<evidence type="ECO:0000313" key="3">
    <source>
        <dbReference type="Proteomes" id="UP000590647"/>
    </source>
</evidence>
<dbReference type="Proteomes" id="UP000590647">
    <property type="component" value="Unassembled WGS sequence"/>
</dbReference>
<keyword evidence="1" id="KW-0732">Signal</keyword>
<evidence type="ECO:0000313" key="2">
    <source>
        <dbReference type="EMBL" id="MBB5793953.1"/>
    </source>
</evidence>
<feature type="signal peptide" evidence="1">
    <location>
        <begin position="1"/>
        <end position="24"/>
    </location>
</feature>
<feature type="chain" id="PRO_5030937730" evidence="1">
    <location>
        <begin position="25"/>
        <end position="142"/>
    </location>
</feature>
<evidence type="ECO:0000256" key="1">
    <source>
        <dbReference type="SAM" id="SignalP"/>
    </source>
</evidence>
<organism evidence="2 3">
    <name type="scientific">Streptomyces caelestis</name>
    <dbReference type="NCBI Taxonomy" id="36816"/>
    <lineage>
        <taxon>Bacteria</taxon>
        <taxon>Bacillati</taxon>
        <taxon>Actinomycetota</taxon>
        <taxon>Actinomycetes</taxon>
        <taxon>Kitasatosporales</taxon>
        <taxon>Streptomycetaceae</taxon>
        <taxon>Streptomyces</taxon>
    </lineage>
</organism>
<reference evidence="2 3" key="1">
    <citation type="submission" date="2020-08" db="EMBL/GenBank/DDBJ databases">
        <title>Sequencing the genomes of 1000 actinobacteria strains.</title>
        <authorList>
            <person name="Klenk H.-P."/>
        </authorList>
    </citation>
    <scope>NUCLEOTIDE SEQUENCE [LARGE SCALE GENOMIC DNA]</scope>
    <source>
        <strain evidence="2 3">DSM 40084</strain>
    </source>
</reference>
<gene>
    <name evidence="2" type="ORF">HDA41_001917</name>
</gene>